<keyword evidence="1" id="KW-0378">Hydrolase</keyword>
<reference evidence="4" key="1">
    <citation type="submission" date="2021-01" db="UniProtKB">
        <authorList>
            <consortium name="EnsemblPlants"/>
        </authorList>
    </citation>
    <scope>IDENTIFICATION</scope>
</reference>
<dbReference type="Gramene" id="Kaladp1109s0008.6.v1.1">
    <property type="protein sequence ID" value="Kaladp1109s0008.6.v1.1"/>
    <property type="gene ID" value="Kaladp1109s0008.v1.1"/>
</dbReference>
<dbReference type="Pfam" id="PF01764">
    <property type="entry name" value="Lipase_3"/>
    <property type="match status" value="1"/>
</dbReference>
<keyword evidence="5" id="KW-1185">Reference proteome</keyword>
<evidence type="ECO:0000259" key="3">
    <source>
        <dbReference type="Pfam" id="PF01764"/>
    </source>
</evidence>
<sequence>MGSTSTNITGTSFSYPAEEAPLRKPLFRSPSARDLFRATLRRRVDVVEHENTDEIEEAGEEEGEKKVNWIQRVLEIRSQWLNKQEKQITIDDTSRDGEDGGVCEVSYDEDEGEEMQGSVSYDNTEAFSGLLTRVGLSDTKHLSRLAFLCNLAYRIPQIKAKDLRRNHGLRFVTSSLEKKAEAAKTLLEQDSVRVPKSSSLKPNFPDYQQQCLQRPSVAHHIAASAASYVQSRAKGLLSIGSVSLEGETEDHQCTSNFSKKQEEDSSSGMKDQEVAAYIAAATMTAVVAAGEKEKQEAANDLQSLHSSPCDWFICDDYSTYTRCFVIQGSDSFTSWQANLFFEPTQFEDSEALVHRGIYEAAKGTLKQFMPYILDHISRFGDRAKFQFTGHSLGGSLSLLIQLMLVGRKIVDSSTLRPVVTFGSPFVFCGGQKLLEELGLDENNVHCVMMHRDIVPRAFSCDYPDRVAQLLKRVNGTFRSLPCLSKNKLLYAPLGKIFIVQPDESSSPPHPLLPQGSALYYMDKTKCKSMSSAVRAFMNSPHPLQTLSKPTAYKPGGTILRDHDSGNYLSAITGILYQHTKLQMEVQKVAIGREQVRWPQLIPPPSNTWSHEGGLDKAVVMRKRIISGA</sequence>
<dbReference type="Proteomes" id="UP000594263">
    <property type="component" value="Unplaced"/>
</dbReference>
<dbReference type="InterPro" id="IPR002921">
    <property type="entry name" value="Fungal_lipase-type"/>
</dbReference>
<accession>A0A7N0VK71</accession>
<dbReference type="EnsemblPlants" id="Kaladp1109s0008.5.v1.1">
    <property type="protein sequence ID" value="Kaladp1109s0008.5.v1.1"/>
    <property type="gene ID" value="Kaladp1109s0008.v1.1"/>
</dbReference>
<dbReference type="PANTHER" id="PTHR46483">
    <property type="entry name" value="PHOSPHOLIPASE A1 PLIP2, CHLOROPLASTIC"/>
    <property type="match status" value="1"/>
</dbReference>
<dbReference type="AlphaFoldDB" id="A0A7N0VK71"/>
<organism evidence="4 5">
    <name type="scientific">Kalanchoe fedtschenkoi</name>
    <name type="common">Lavender scallops</name>
    <name type="synonym">South American air plant</name>
    <dbReference type="NCBI Taxonomy" id="63787"/>
    <lineage>
        <taxon>Eukaryota</taxon>
        <taxon>Viridiplantae</taxon>
        <taxon>Streptophyta</taxon>
        <taxon>Embryophyta</taxon>
        <taxon>Tracheophyta</taxon>
        <taxon>Spermatophyta</taxon>
        <taxon>Magnoliopsida</taxon>
        <taxon>eudicotyledons</taxon>
        <taxon>Gunneridae</taxon>
        <taxon>Pentapetalae</taxon>
        <taxon>Saxifragales</taxon>
        <taxon>Crassulaceae</taxon>
        <taxon>Kalanchoe</taxon>
    </lineage>
</organism>
<dbReference type="GO" id="GO:0006629">
    <property type="term" value="P:lipid metabolic process"/>
    <property type="evidence" value="ECO:0007669"/>
    <property type="project" value="InterPro"/>
</dbReference>
<feature type="region of interest" description="Disordered" evidence="2">
    <location>
        <begin position="1"/>
        <end position="28"/>
    </location>
</feature>
<evidence type="ECO:0000256" key="1">
    <source>
        <dbReference type="ARBA" id="ARBA00022801"/>
    </source>
</evidence>
<dbReference type="InterPro" id="IPR029058">
    <property type="entry name" value="AB_hydrolase_fold"/>
</dbReference>
<dbReference type="PANTHER" id="PTHR46483:SF1">
    <property type="entry name" value="PHOSPHOLIPASE A1 PLIP1, CHLOROPLASTIC"/>
    <property type="match status" value="1"/>
</dbReference>
<protein>
    <recommendedName>
        <fullName evidence="3">Fungal lipase-type domain-containing protein</fullName>
    </recommendedName>
</protein>
<dbReference type="GO" id="GO:0008970">
    <property type="term" value="F:phospholipase A1 activity"/>
    <property type="evidence" value="ECO:0007669"/>
    <property type="project" value="InterPro"/>
</dbReference>
<proteinExistence type="predicted"/>
<dbReference type="Gene3D" id="3.40.50.1820">
    <property type="entry name" value="alpha/beta hydrolase"/>
    <property type="match status" value="1"/>
</dbReference>
<dbReference type="EnsemblPlants" id="Kaladp1109s0008.6.v1.1">
    <property type="protein sequence ID" value="Kaladp1109s0008.6.v1.1"/>
    <property type="gene ID" value="Kaladp1109s0008.v1.1"/>
</dbReference>
<dbReference type="Gramene" id="Kaladp1109s0008.3.v1.1">
    <property type="protein sequence ID" value="Kaladp1109s0008.3.v1.1"/>
    <property type="gene ID" value="Kaladp1109s0008.v1.1"/>
</dbReference>
<dbReference type="CDD" id="cd00519">
    <property type="entry name" value="Lipase_3"/>
    <property type="match status" value="1"/>
</dbReference>
<name>A0A7N0VK71_KALFE</name>
<evidence type="ECO:0000256" key="2">
    <source>
        <dbReference type="SAM" id="MobiDB-lite"/>
    </source>
</evidence>
<dbReference type="EnsemblPlants" id="Kaladp1109s0008.3.v1.1">
    <property type="protein sequence ID" value="Kaladp1109s0008.3.v1.1"/>
    <property type="gene ID" value="Kaladp1109s0008.v1.1"/>
</dbReference>
<feature type="compositionally biased region" description="Polar residues" evidence="2">
    <location>
        <begin position="1"/>
        <end position="14"/>
    </location>
</feature>
<feature type="domain" description="Fungal lipase-type" evidence="3">
    <location>
        <begin position="324"/>
        <end position="461"/>
    </location>
</feature>
<evidence type="ECO:0000313" key="4">
    <source>
        <dbReference type="EnsemblPlants" id="Kaladp1109s0008.5.v1.1"/>
    </source>
</evidence>
<dbReference type="SUPFAM" id="SSF53474">
    <property type="entry name" value="alpha/beta-Hydrolases"/>
    <property type="match status" value="1"/>
</dbReference>
<dbReference type="Gramene" id="Kaladp1109s0008.5.v1.1">
    <property type="protein sequence ID" value="Kaladp1109s0008.5.v1.1"/>
    <property type="gene ID" value="Kaladp1109s0008.v1.1"/>
</dbReference>
<evidence type="ECO:0000313" key="5">
    <source>
        <dbReference type="Proteomes" id="UP000594263"/>
    </source>
</evidence>
<dbReference type="InterPro" id="IPR043367">
    <property type="entry name" value="PLIP1/2/3"/>
</dbReference>